<keyword evidence="1" id="KW-0853">WD repeat</keyword>
<feature type="domain" description="CTLH" evidence="3">
    <location>
        <begin position="36"/>
        <end position="89"/>
    </location>
</feature>
<dbReference type="InterPro" id="IPR006594">
    <property type="entry name" value="LisH"/>
</dbReference>
<evidence type="ECO:0000256" key="2">
    <source>
        <dbReference type="ARBA" id="ARBA00022737"/>
    </source>
</evidence>
<dbReference type="EMBL" id="ASHM01050550">
    <property type="protein sequence ID" value="PNX86178.1"/>
    <property type="molecule type" value="Genomic_DNA"/>
</dbReference>
<evidence type="ECO:0000259" key="3">
    <source>
        <dbReference type="PROSITE" id="PS50897"/>
    </source>
</evidence>
<dbReference type="InterPro" id="IPR054532">
    <property type="entry name" value="TPL_SMU1_LisH-like"/>
</dbReference>
<reference evidence="4 5" key="1">
    <citation type="journal article" date="2014" name="Am. J. Bot.">
        <title>Genome assembly and annotation for red clover (Trifolium pratense; Fabaceae).</title>
        <authorList>
            <person name="Istvanek J."/>
            <person name="Jaros M."/>
            <person name="Krenek A."/>
            <person name="Repkova J."/>
        </authorList>
    </citation>
    <scope>NUCLEOTIDE SEQUENCE [LARGE SCALE GENOMIC DNA]</scope>
    <source>
        <strain evidence="5">cv. Tatra</strain>
        <tissue evidence="4">Young leaves</tissue>
    </source>
</reference>
<dbReference type="PROSITE" id="PS50897">
    <property type="entry name" value="CTLH"/>
    <property type="match status" value="1"/>
</dbReference>
<dbReference type="ExpressionAtlas" id="A0A2K3M5W5">
    <property type="expression patterns" value="baseline"/>
</dbReference>
<dbReference type="Proteomes" id="UP000236291">
    <property type="component" value="Unassembled WGS sequence"/>
</dbReference>
<evidence type="ECO:0000313" key="5">
    <source>
        <dbReference type="Proteomes" id="UP000236291"/>
    </source>
</evidence>
<dbReference type="Pfam" id="PF21889">
    <property type="entry name" value="TPR1-like_2nd"/>
    <property type="match status" value="1"/>
</dbReference>
<proteinExistence type="predicted"/>
<dbReference type="SMART" id="SM00668">
    <property type="entry name" value="CTLH"/>
    <property type="match status" value="1"/>
</dbReference>
<reference evidence="4 5" key="2">
    <citation type="journal article" date="2017" name="Front. Plant Sci.">
        <title>Gene Classification and Mining of Molecular Markers Useful in Red Clover (Trifolium pratense) Breeding.</title>
        <authorList>
            <person name="Istvanek J."/>
            <person name="Dluhosova J."/>
            <person name="Dluhos P."/>
            <person name="Patkova L."/>
            <person name="Nedelnik J."/>
            <person name="Repkova J."/>
        </authorList>
    </citation>
    <scope>NUCLEOTIDE SEQUENCE [LARGE SCALE GENOMIC DNA]</scope>
    <source>
        <strain evidence="5">cv. Tatra</strain>
        <tissue evidence="4">Young leaves</tissue>
    </source>
</reference>
<gene>
    <name evidence="4" type="ORF">L195_g042255</name>
</gene>
<evidence type="ECO:0000256" key="1">
    <source>
        <dbReference type="ARBA" id="ARBA00022574"/>
    </source>
</evidence>
<dbReference type="PANTHER" id="PTHR44083">
    <property type="entry name" value="TOPLESS-RELATED PROTEIN 1-RELATED"/>
    <property type="match status" value="1"/>
</dbReference>
<dbReference type="InterPro" id="IPR006595">
    <property type="entry name" value="CTLH_C"/>
</dbReference>
<evidence type="ECO:0000313" key="4">
    <source>
        <dbReference type="EMBL" id="PNX86178.1"/>
    </source>
</evidence>
<keyword evidence="2" id="KW-0677">Repeat</keyword>
<dbReference type="SMART" id="SM00667">
    <property type="entry name" value="LisH"/>
    <property type="match status" value="1"/>
</dbReference>
<dbReference type="GO" id="GO:0006355">
    <property type="term" value="P:regulation of DNA-templated transcription"/>
    <property type="evidence" value="ECO:0007669"/>
    <property type="project" value="InterPro"/>
</dbReference>
<dbReference type="InterPro" id="IPR027728">
    <property type="entry name" value="Topless_fam"/>
</dbReference>
<dbReference type="PANTHER" id="PTHR44083:SF43">
    <property type="entry name" value="TRANSDUCIN FAMILY PROTEIN_WD-40 REPEAT PROTEIN"/>
    <property type="match status" value="1"/>
</dbReference>
<dbReference type="AlphaFoldDB" id="A0A2K3M5W5"/>
<accession>A0A2K3M5W5</accession>
<dbReference type="PROSITE" id="PS50896">
    <property type="entry name" value="LISH"/>
    <property type="match status" value="1"/>
</dbReference>
<dbReference type="STRING" id="57577.A0A2K3M5W5"/>
<comment type="caution">
    <text evidence="4">The sequence shown here is derived from an EMBL/GenBank/DDBJ whole genome shotgun (WGS) entry which is preliminary data.</text>
</comment>
<dbReference type="Pfam" id="PF17814">
    <property type="entry name" value="LisH_TPL"/>
    <property type="match status" value="1"/>
</dbReference>
<name>A0A2K3M5W5_TRIPR</name>
<protein>
    <submittedName>
        <fullName evidence="4">Topless-related protein 2-like</fullName>
    </submittedName>
</protein>
<sequence length="89" mass="10839">MAFLSLNQEMMVLVLQFLDEENLRETLHKMEQETGIYFNLKYFEKQVLAGEWEECEKYLASFTNINDNGYSMKMIYEIRKQKYYEALDR</sequence>
<organism evidence="4 5">
    <name type="scientific">Trifolium pratense</name>
    <name type="common">Red clover</name>
    <dbReference type="NCBI Taxonomy" id="57577"/>
    <lineage>
        <taxon>Eukaryota</taxon>
        <taxon>Viridiplantae</taxon>
        <taxon>Streptophyta</taxon>
        <taxon>Embryophyta</taxon>
        <taxon>Tracheophyta</taxon>
        <taxon>Spermatophyta</taxon>
        <taxon>Magnoliopsida</taxon>
        <taxon>eudicotyledons</taxon>
        <taxon>Gunneridae</taxon>
        <taxon>Pentapetalae</taxon>
        <taxon>rosids</taxon>
        <taxon>fabids</taxon>
        <taxon>Fabales</taxon>
        <taxon>Fabaceae</taxon>
        <taxon>Papilionoideae</taxon>
        <taxon>50 kb inversion clade</taxon>
        <taxon>NPAAA clade</taxon>
        <taxon>Hologalegina</taxon>
        <taxon>IRL clade</taxon>
        <taxon>Trifolieae</taxon>
        <taxon>Trifolium</taxon>
    </lineage>
</organism>
<dbReference type="InterPro" id="IPR054080">
    <property type="entry name" value="TPR1-like_2nd"/>
</dbReference>